<dbReference type="EMBL" id="JAWWNJ010000011">
    <property type="protein sequence ID" value="KAK7045127.1"/>
    <property type="molecule type" value="Genomic_DNA"/>
</dbReference>
<feature type="region of interest" description="Disordered" evidence="1">
    <location>
        <begin position="1"/>
        <end position="27"/>
    </location>
</feature>
<dbReference type="Proteomes" id="UP001362999">
    <property type="component" value="Unassembled WGS sequence"/>
</dbReference>
<keyword evidence="4" id="KW-1185">Reference proteome</keyword>
<feature type="transmembrane region" description="Helical" evidence="2">
    <location>
        <begin position="40"/>
        <end position="60"/>
    </location>
</feature>
<feature type="non-terminal residue" evidence="3">
    <location>
        <position position="1"/>
    </location>
</feature>
<feature type="compositionally biased region" description="Polar residues" evidence="1">
    <location>
        <begin position="1"/>
        <end position="11"/>
    </location>
</feature>
<proteinExistence type="predicted"/>
<comment type="caution">
    <text evidence="3">The sequence shown here is derived from an EMBL/GenBank/DDBJ whole genome shotgun (WGS) entry which is preliminary data.</text>
</comment>
<evidence type="ECO:0000256" key="2">
    <source>
        <dbReference type="SAM" id="Phobius"/>
    </source>
</evidence>
<name>A0AAW0D2L5_9AGAR</name>
<evidence type="ECO:0000313" key="3">
    <source>
        <dbReference type="EMBL" id="KAK7045127.1"/>
    </source>
</evidence>
<protein>
    <submittedName>
        <fullName evidence="3">Uncharacterized protein</fullName>
    </submittedName>
</protein>
<dbReference type="AlphaFoldDB" id="A0AAW0D2L5"/>
<evidence type="ECO:0000256" key="1">
    <source>
        <dbReference type="SAM" id="MobiDB-lite"/>
    </source>
</evidence>
<organism evidence="3 4">
    <name type="scientific">Favolaschia claudopus</name>
    <dbReference type="NCBI Taxonomy" id="2862362"/>
    <lineage>
        <taxon>Eukaryota</taxon>
        <taxon>Fungi</taxon>
        <taxon>Dikarya</taxon>
        <taxon>Basidiomycota</taxon>
        <taxon>Agaricomycotina</taxon>
        <taxon>Agaricomycetes</taxon>
        <taxon>Agaricomycetidae</taxon>
        <taxon>Agaricales</taxon>
        <taxon>Marasmiineae</taxon>
        <taxon>Mycenaceae</taxon>
        <taxon>Favolaschia</taxon>
    </lineage>
</organism>
<reference evidence="3 4" key="1">
    <citation type="journal article" date="2024" name="J Genomics">
        <title>Draft genome sequencing and assembly of Favolaschia claudopus CIRM-BRFM 2984 isolated from oak limbs.</title>
        <authorList>
            <person name="Navarro D."/>
            <person name="Drula E."/>
            <person name="Chaduli D."/>
            <person name="Cazenave R."/>
            <person name="Ahrendt S."/>
            <person name="Wang J."/>
            <person name="Lipzen A."/>
            <person name="Daum C."/>
            <person name="Barry K."/>
            <person name="Grigoriev I.V."/>
            <person name="Favel A."/>
            <person name="Rosso M.N."/>
            <person name="Martin F."/>
        </authorList>
    </citation>
    <scope>NUCLEOTIDE SEQUENCE [LARGE SCALE GENOMIC DNA]</scope>
    <source>
        <strain evidence="3 4">CIRM-BRFM 2984</strain>
    </source>
</reference>
<sequence>MSLKTEVQYTPLTAERPDATSVEDADEESSLHSAGWRGSLTIYILVVLLNLALVGFSFYVDRRLEREIFPRLSSLPTPDAFIGLSTSIEHGSVSASD</sequence>
<keyword evidence="2" id="KW-1133">Transmembrane helix</keyword>
<keyword evidence="2" id="KW-0472">Membrane</keyword>
<evidence type="ECO:0000313" key="4">
    <source>
        <dbReference type="Proteomes" id="UP001362999"/>
    </source>
</evidence>
<accession>A0AAW0D2L5</accession>
<gene>
    <name evidence="3" type="ORF">R3P38DRAFT_3259144</name>
</gene>
<keyword evidence="2" id="KW-0812">Transmembrane</keyword>